<dbReference type="InterPro" id="IPR024788">
    <property type="entry name" value="Malectin-like_Carb-bd_dom"/>
</dbReference>
<accession>A0A6A2WJY4</accession>
<dbReference type="AlphaFoldDB" id="A0A6A2WJY4"/>
<evidence type="ECO:0000256" key="5">
    <source>
        <dbReference type="ARBA" id="ARBA00023136"/>
    </source>
</evidence>
<protein>
    <recommendedName>
        <fullName evidence="6">Malectin-like domain-containing protein</fullName>
    </recommendedName>
</protein>
<keyword evidence="8" id="KW-1185">Reference proteome</keyword>
<evidence type="ECO:0000256" key="4">
    <source>
        <dbReference type="ARBA" id="ARBA00022989"/>
    </source>
</evidence>
<dbReference type="EMBL" id="VEPZ02001767">
    <property type="protein sequence ID" value="KAE8656365.1"/>
    <property type="molecule type" value="Genomic_DNA"/>
</dbReference>
<comment type="subcellular location">
    <subcellularLocation>
        <location evidence="1">Membrane</location>
        <topology evidence="1">Single-pass membrane protein</topology>
    </subcellularLocation>
</comment>
<keyword evidence="5" id="KW-0472">Membrane</keyword>
<keyword evidence="3" id="KW-0732">Signal</keyword>
<evidence type="ECO:0000259" key="6">
    <source>
        <dbReference type="Pfam" id="PF12819"/>
    </source>
</evidence>
<dbReference type="GO" id="GO:0016020">
    <property type="term" value="C:membrane"/>
    <property type="evidence" value="ECO:0007669"/>
    <property type="project" value="UniProtKB-SubCell"/>
</dbReference>
<keyword evidence="2" id="KW-0812">Transmembrane</keyword>
<evidence type="ECO:0000313" key="8">
    <source>
        <dbReference type="Proteomes" id="UP000436088"/>
    </source>
</evidence>
<dbReference type="PANTHER" id="PTHR45631">
    <property type="entry name" value="OS07G0107800 PROTEIN-RELATED"/>
    <property type="match status" value="1"/>
</dbReference>
<evidence type="ECO:0000256" key="1">
    <source>
        <dbReference type="ARBA" id="ARBA00004167"/>
    </source>
</evidence>
<gene>
    <name evidence="7" type="ORF">F3Y22_tig00117002pilonHSYRG00039</name>
</gene>
<evidence type="ECO:0000313" key="7">
    <source>
        <dbReference type="EMBL" id="KAE8656365.1"/>
    </source>
</evidence>
<name>A0A6A2WJY4_HIBSY</name>
<comment type="caution">
    <text evidence="7">The sequence shown here is derived from an EMBL/GenBank/DDBJ whole genome shotgun (WGS) entry which is preliminary data.</text>
</comment>
<organism evidence="7 8">
    <name type="scientific">Hibiscus syriacus</name>
    <name type="common">Rose of Sharon</name>
    <dbReference type="NCBI Taxonomy" id="106335"/>
    <lineage>
        <taxon>Eukaryota</taxon>
        <taxon>Viridiplantae</taxon>
        <taxon>Streptophyta</taxon>
        <taxon>Embryophyta</taxon>
        <taxon>Tracheophyta</taxon>
        <taxon>Spermatophyta</taxon>
        <taxon>Magnoliopsida</taxon>
        <taxon>eudicotyledons</taxon>
        <taxon>Gunneridae</taxon>
        <taxon>Pentapetalae</taxon>
        <taxon>rosids</taxon>
        <taxon>malvids</taxon>
        <taxon>Malvales</taxon>
        <taxon>Malvaceae</taxon>
        <taxon>Malvoideae</taxon>
        <taxon>Hibiscus</taxon>
    </lineage>
</organism>
<dbReference type="Pfam" id="PF12819">
    <property type="entry name" value="Malectin_like"/>
    <property type="match status" value="1"/>
</dbReference>
<dbReference type="Proteomes" id="UP000436088">
    <property type="component" value="Unassembled WGS sequence"/>
</dbReference>
<sequence>MAWFNSYRYDYGAKDRILGYPDDPYNSIWEPRIPPGLEPVTTNFTSIDVTSVNDPPDSAISTAVEAQNSSDPIDLSFGFGNVSHLDHVEMCFTEPFLQTSDTRSFSVLVNKNYVNTTRPEYHNCVSIGANTLSVCTLNVQLEPTSNSTLSPIISAIEVYTVSEPLVTATTSQNDLEGLGEFVETFKQLNGWNGEPCLPDDTIWQWLNCSPDYQPSRVTAILQGYLPDFSQMDALEVIDLRDNDFSGYVPRTITDNKQLEFKIDGNKNMKYPKSKKAVTLAATVVV</sequence>
<evidence type="ECO:0000256" key="3">
    <source>
        <dbReference type="ARBA" id="ARBA00022729"/>
    </source>
</evidence>
<evidence type="ECO:0000256" key="2">
    <source>
        <dbReference type="ARBA" id="ARBA00022692"/>
    </source>
</evidence>
<reference evidence="7" key="1">
    <citation type="submission" date="2019-09" db="EMBL/GenBank/DDBJ databases">
        <title>Draft genome information of white flower Hibiscus syriacus.</title>
        <authorList>
            <person name="Kim Y.-M."/>
        </authorList>
    </citation>
    <scope>NUCLEOTIDE SEQUENCE [LARGE SCALE GENOMIC DNA]</scope>
    <source>
        <strain evidence="7">YM2019G1</strain>
    </source>
</reference>
<dbReference type="PANTHER" id="PTHR45631:SF186">
    <property type="entry name" value="MALECTIN-LIKE DOMAIN-CONTAINING PROTEIN"/>
    <property type="match status" value="1"/>
</dbReference>
<keyword evidence="4" id="KW-1133">Transmembrane helix</keyword>
<proteinExistence type="predicted"/>
<feature type="domain" description="Malectin-like" evidence="6">
    <location>
        <begin position="6"/>
        <end position="161"/>
    </location>
</feature>